<evidence type="ECO:0000256" key="3">
    <source>
        <dbReference type="ARBA" id="ARBA00022692"/>
    </source>
</evidence>
<comment type="caution">
    <text evidence="8">The sequence shown here is derived from an EMBL/GenBank/DDBJ whole genome shotgun (WGS) entry which is preliminary data.</text>
</comment>
<evidence type="ECO:0000259" key="7">
    <source>
        <dbReference type="PROSITE" id="PS50850"/>
    </source>
</evidence>
<comment type="subcellular location">
    <subcellularLocation>
        <location evidence="1">Membrane</location>
        <topology evidence="1">Multi-pass membrane protein</topology>
    </subcellularLocation>
</comment>
<name>A0A3A2ZA60_9EURO</name>
<feature type="transmembrane region" description="Helical" evidence="6">
    <location>
        <begin position="50"/>
        <end position="71"/>
    </location>
</feature>
<feature type="transmembrane region" description="Helical" evidence="6">
    <location>
        <begin position="120"/>
        <end position="140"/>
    </location>
</feature>
<feature type="transmembrane region" description="Helical" evidence="6">
    <location>
        <begin position="287"/>
        <end position="308"/>
    </location>
</feature>
<dbReference type="GO" id="GO:0022857">
    <property type="term" value="F:transmembrane transporter activity"/>
    <property type="evidence" value="ECO:0007669"/>
    <property type="project" value="InterPro"/>
</dbReference>
<evidence type="ECO:0000313" key="8">
    <source>
        <dbReference type="EMBL" id="RJE18167.1"/>
    </source>
</evidence>
<feature type="transmembrane region" description="Helical" evidence="6">
    <location>
        <begin position="180"/>
        <end position="201"/>
    </location>
</feature>
<feature type="transmembrane region" description="Helical" evidence="6">
    <location>
        <begin position="91"/>
        <end position="113"/>
    </location>
</feature>
<dbReference type="SUPFAM" id="SSF103473">
    <property type="entry name" value="MFS general substrate transporter"/>
    <property type="match status" value="1"/>
</dbReference>
<evidence type="ECO:0000256" key="6">
    <source>
        <dbReference type="SAM" id="Phobius"/>
    </source>
</evidence>
<sequence>MAEKQYPQGDVALPTTRANQPILEHTEDNHEEVIEPEELKALEKKIRLKVDLRLCTIGGILCCLNLLDSGILSSASVTSMPKDLDLQGTRFSVAIFIFTIASVVFQLPCTVAVRFAGPRLWFASITFCFGLITLCTAFVQTWRQMIALRVLLGISMSGIYPGLTYLVSTWYTRQEQQLRFAFLQCGEVIILATGTIVNYALNHLNGQAGLAGWRWMYLVQGIITCILGIITYWWMIDFPDQAEKSFYFLSATESRIARQRIRSDRDDVVPDPFSWPKVLVNFTDPKIYGFACMFFLLNMVSTSLNYFLPIILQSGMKFSPDQSILLSTP</sequence>
<protein>
    <submittedName>
        <fullName evidence="8">Mfs transporter</fullName>
    </submittedName>
</protein>
<reference evidence="9" key="1">
    <citation type="submission" date="2017-02" db="EMBL/GenBank/DDBJ databases">
        <authorList>
            <person name="Tafer H."/>
            <person name="Lopandic K."/>
        </authorList>
    </citation>
    <scope>NUCLEOTIDE SEQUENCE [LARGE SCALE GENOMIC DNA]</scope>
    <source>
        <strain evidence="9">CBS 366.77</strain>
    </source>
</reference>
<dbReference type="InterPro" id="IPR020846">
    <property type="entry name" value="MFS_dom"/>
</dbReference>
<evidence type="ECO:0000256" key="4">
    <source>
        <dbReference type="ARBA" id="ARBA00022989"/>
    </source>
</evidence>
<dbReference type="GO" id="GO:0016020">
    <property type="term" value="C:membrane"/>
    <property type="evidence" value="ECO:0007669"/>
    <property type="project" value="UniProtKB-SubCell"/>
</dbReference>
<evidence type="ECO:0000313" key="9">
    <source>
        <dbReference type="Proteomes" id="UP000266188"/>
    </source>
</evidence>
<evidence type="ECO:0000256" key="2">
    <source>
        <dbReference type="ARBA" id="ARBA00022448"/>
    </source>
</evidence>
<dbReference type="Pfam" id="PF07690">
    <property type="entry name" value="MFS_1"/>
    <property type="match status" value="1"/>
</dbReference>
<evidence type="ECO:0000256" key="1">
    <source>
        <dbReference type="ARBA" id="ARBA00004141"/>
    </source>
</evidence>
<accession>A0A3A2ZA60</accession>
<feature type="transmembrane region" description="Helical" evidence="6">
    <location>
        <begin position="146"/>
        <end position="168"/>
    </location>
</feature>
<keyword evidence="2" id="KW-0813">Transport</keyword>
<dbReference type="InterPro" id="IPR036259">
    <property type="entry name" value="MFS_trans_sf"/>
</dbReference>
<dbReference type="PROSITE" id="PS50850">
    <property type="entry name" value="MFS"/>
    <property type="match status" value="1"/>
</dbReference>
<evidence type="ECO:0000256" key="5">
    <source>
        <dbReference type="ARBA" id="ARBA00023136"/>
    </source>
</evidence>
<dbReference type="PANTHER" id="PTHR43791">
    <property type="entry name" value="PERMEASE-RELATED"/>
    <property type="match status" value="1"/>
</dbReference>
<dbReference type="Gene3D" id="1.20.1250.20">
    <property type="entry name" value="MFS general substrate transporter like domains"/>
    <property type="match status" value="1"/>
</dbReference>
<feature type="non-terminal residue" evidence="8">
    <location>
        <position position="329"/>
    </location>
</feature>
<dbReference type="EMBL" id="MVGC01000610">
    <property type="protein sequence ID" value="RJE18167.1"/>
    <property type="molecule type" value="Genomic_DNA"/>
</dbReference>
<proteinExistence type="predicted"/>
<dbReference type="Proteomes" id="UP000266188">
    <property type="component" value="Unassembled WGS sequence"/>
</dbReference>
<organism evidence="8 9">
    <name type="scientific">Aspergillus sclerotialis</name>
    <dbReference type="NCBI Taxonomy" id="2070753"/>
    <lineage>
        <taxon>Eukaryota</taxon>
        <taxon>Fungi</taxon>
        <taxon>Dikarya</taxon>
        <taxon>Ascomycota</taxon>
        <taxon>Pezizomycotina</taxon>
        <taxon>Eurotiomycetes</taxon>
        <taxon>Eurotiomycetidae</taxon>
        <taxon>Eurotiales</taxon>
        <taxon>Aspergillaceae</taxon>
        <taxon>Aspergillus</taxon>
        <taxon>Aspergillus subgen. Polypaecilum</taxon>
    </lineage>
</organism>
<dbReference type="OrthoDB" id="3639251at2759"/>
<keyword evidence="9" id="KW-1185">Reference proteome</keyword>
<keyword evidence="4 6" id="KW-1133">Transmembrane helix</keyword>
<feature type="domain" description="Major facilitator superfamily (MFS) profile" evidence="7">
    <location>
        <begin position="54"/>
        <end position="329"/>
    </location>
</feature>
<keyword evidence="5 6" id="KW-0472">Membrane</keyword>
<dbReference type="InterPro" id="IPR011701">
    <property type="entry name" value="MFS"/>
</dbReference>
<feature type="transmembrane region" description="Helical" evidence="6">
    <location>
        <begin position="213"/>
        <end position="235"/>
    </location>
</feature>
<keyword evidence="3 6" id="KW-0812">Transmembrane</keyword>
<dbReference type="AlphaFoldDB" id="A0A3A2ZA60"/>
<gene>
    <name evidence="8" type="ORF">PHISCL_09492</name>
</gene>
<dbReference type="PANTHER" id="PTHR43791:SF58">
    <property type="entry name" value="TRANSPORTER, PUTATIVE (AFU_ORTHOLOGUE AFUA_8G04470)-RELATED"/>
    <property type="match status" value="1"/>
</dbReference>